<evidence type="ECO:0000313" key="2">
    <source>
        <dbReference type="EMBL" id="AAT40664.1"/>
    </source>
</evidence>
<dbReference type="EMBL" id="AY534144">
    <property type="protein sequence ID" value="AAT40664.1"/>
    <property type="molecule type" value="Genomic_DNA"/>
</dbReference>
<dbReference type="GeneID" id="2886146"/>
<gene>
    <name evidence="2" type="primary">orf143</name>
</gene>
<keyword evidence="2" id="KW-0496">Mitochondrion</keyword>
<name>Q6E779_SAPFE</name>
<dbReference type="RefSeq" id="YP_052910.1">
    <property type="nucleotide sequence ID" value="NC_005984.1"/>
</dbReference>
<dbReference type="AlphaFoldDB" id="Q6E779"/>
<organism evidence="2">
    <name type="scientific">Saprolegnia ferax</name>
    <dbReference type="NCBI Taxonomy" id="4770"/>
    <lineage>
        <taxon>Eukaryota</taxon>
        <taxon>Sar</taxon>
        <taxon>Stramenopiles</taxon>
        <taxon>Oomycota</taxon>
        <taxon>Saprolegniomycetes</taxon>
        <taxon>Saprolegniales</taxon>
        <taxon>Saprolegniaceae</taxon>
        <taxon>Saprolegnia</taxon>
    </lineage>
</organism>
<proteinExistence type="inferred from homology"/>
<dbReference type="InterPro" id="IPR043141">
    <property type="entry name" value="Ribosomal_uL10-like_sf"/>
</dbReference>
<evidence type="ECO:0000256" key="1">
    <source>
        <dbReference type="ARBA" id="ARBA00008889"/>
    </source>
</evidence>
<dbReference type="SUPFAM" id="SSF160369">
    <property type="entry name" value="Ribosomal protein L10-like"/>
    <property type="match status" value="1"/>
</dbReference>
<accession>Q6E779</accession>
<reference evidence="2" key="1">
    <citation type="journal article" date="2004" name="Mycologia">
        <title>The mitochondrial genome of Saprolegnia ferax: organization, gene content and nucleotide sequence.</title>
        <authorList>
            <person name="Grayburn W.S."/>
            <person name="Hudspeth D.S.S."/>
            <person name="Gane M.K."/>
            <person name="Hudspeth M.E.S."/>
        </authorList>
    </citation>
    <scope>NUCLEOTIDE SEQUENCE</scope>
    <source>
        <strain evidence="2">ATCC 36051</strain>
    </source>
</reference>
<comment type="similarity">
    <text evidence="1">Belongs to the universal ribosomal protein uL10 family.</text>
</comment>
<sequence>MINKYINKFKLEKIQQIEKNNNFIYFFRYNDLNYNEKINLTKKIKKLNFNYLILKQNLIKNIFPNLKGQGALIIIYGNQFLETNSIIQQFKKLEFIYLFQQDLIFSNQKMKKIFSNKSFEQILPLNYQIKKPLFYFYNLLKKI</sequence>
<geneLocation type="mitochondrion" evidence="2"/>
<protein>
    <submittedName>
        <fullName evidence="2">Uncharacterized protein orf143</fullName>
    </submittedName>
</protein>